<comment type="caution">
    <text evidence="1">The sequence shown here is derived from an EMBL/GenBank/DDBJ whole genome shotgun (WGS) entry which is preliminary data.</text>
</comment>
<dbReference type="GO" id="GO:0008168">
    <property type="term" value="F:methyltransferase activity"/>
    <property type="evidence" value="ECO:0007669"/>
    <property type="project" value="UniProtKB-KW"/>
</dbReference>
<keyword evidence="1" id="KW-0489">Methyltransferase</keyword>
<dbReference type="Gene3D" id="3.40.50.150">
    <property type="entry name" value="Vaccinia Virus protein VP39"/>
    <property type="match status" value="1"/>
</dbReference>
<keyword evidence="2" id="KW-1185">Reference proteome</keyword>
<dbReference type="InterPro" id="IPR029063">
    <property type="entry name" value="SAM-dependent_MTases_sf"/>
</dbReference>
<dbReference type="AlphaFoldDB" id="A0A7W9U444"/>
<dbReference type="RefSeq" id="WP_183729069.1">
    <property type="nucleotide sequence ID" value="NZ_JACHBW010000018.1"/>
</dbReference>
<proteinExistence type="predicted"/>
<gene>
    <name evidence="1" type="ORF">F4827_005418</name>
</gene>
<dbReference type="GO" id="GO:0032259">
    <property type="term" value="P:methylation"/>
    <property type="evidence" value="ECO:0007669"/>
    <property type="project" value="UniProtKB-KW"/>
</dbReference>
<dbReference type="SUPFAM" id="SSF53335">
    <property type="entry name" value="S-adenosyl-L-methionine-dependent methyltransferases"/>
    <property type="match status" value="1"/>
</dbReference>
<evidence type="ECO:0000313" key="1">
    <source>
        <dbReference type="EMBL" id="MBB6105550.1"/>
    </source>
</evidence>
<sequence length="485" mass="54723">MSPSHIHLCIIQPGAHVPALGFLDQVRFFRYQFRRLGAEVTIGKNRLRHDAINFIFGAHTGFDQKLTQRYRCVFVNLEQLGELGAQVSPDYLRLLRAAPVVDYDGRNVSAYGAGACTSIVSFAYAPYLAAEGQQPIEERPLDVLFFGSMNERRLQLLREIEAAGCKVSVLPFGIFGAERDAEIRRAKAVFNCHFYDSARFEQARVFHCLSLGTPVISERTSGTQAPPQFDDSVFWVSADNIRTFFQKEFGASSFAYTARARLAAFCAHDVLDQYAMALESAQQYFAGQFTASTPWRPERVHIGSGKDYMPGWLNLDILPRAEPDVLLDLSVPLTLPKHLDSSLAGPVELRADAVDFIYANNVLEHVADLTQLMGNCLRLLKTGGQMLIEVPYEKARSAWQDPTHVRAFNENSWIYYADWFWYLGWFESRFAIVALEYLDEKLAVTTLEHAHFMRVRLQKVATSAQERTTARAVRPDFGGIPEDVI</sequence>
<protein>
    <submittedName>
        <fullName evidence="1">SAM-dependent methyltransferase</fullName>
    </submittedName>
</protein>
<reference evidence="1 2" key="1">
    <citation type="submission" date="2020-08" db="EMBL/GenBank/DDBJ databases">
        <title>Above-ground endophytic microbial communities from plants in different locations in the United States.</title>
        <authorList>
            <person name="Frank C."/>
        </authorList>
    </citation>
    <scope>NUCLEOTIDE SEQUENCE [LARGE SCALE GENOMIC DNA]</scope>
    <source>
        <strain evidence="1 2">WP4_2_2</strain>
    </source>
</reference>
<keyword evidence="1" id="KW-0808">Transferase</keyword>
<evidence type="ECO:0000313" key="2">
    <source>
        <dbReference type="Proteomes" id="UP000571554"/>
    </source>
</evidence>
<name>A0A7W9U444_9BURK</name>
<dbReference type="Proteomes" id="UP000571554">
    <property type="component" value="Unassembled WGS sequence"/>
</dbReference>
<dbReference type="EMBL" id="JACHBW010000018">
    <property type="protein sequence ID" value="MBB6105550.1"/>
    <property type="molecule type" value="Genomic_DNA"/>
</dbReference>
<organism evidence="1 2">
    <name type="scientific">Paraburkholderia bannensis</name>
    <dbReference type="NCBI Taxonomy" id="765414"/>
    <lineage>
        <taxon>Bacteria</taxon>
        <taxon>Pseudomonadati</taxon>
        <taxon>Pseudomonadota</taxon>
        <taxon>Betaproteobacteria</taxon>
        <taxon>Burkholderiales</taxon>
        <taxon>Burkholderiaceae</taxon>
        <taxon>Paraburkholderia</taxon>
    </lineage>
</organism>
<accession>A0A7W9U444</accession>
<dbReference type="Pfam" id="PF13489">
    <property type="entry name" value="Methyltransf_23"/>
    <property type="match status" value="1"/>
</dbReference>